<reference evidence="1" key="1">
    <citation type="submission" date="2014-05" db="EMBL/GenBank/DDBJ databases">
        <authorList>
            <person name="Chronopoulou M."/>
        </authorList>
    </citation>
    <scope>NUCLEOTIDE SEQUENCE</scope>
    <source>
        <tissue evidence="1">Whole organism</tissue>
    </source>
</reference>
<protein>
    <submittedName>
        <fullName evidence="1">Uncharacterized protein</fullName>
    </submittedName>
</protein>
<accession>A0A0K2TBV7</accession>
<dbReference type="EMBL" id="HACA01005701">
    <property type="protein sequence ID" value="CDW23062.1"/>
    <property type="molecule type" value="Transcribed_RNA"/>
</dbReference>
<evidence type="ECO:0000313" key="1">
    <source>
        <dbReference type="EMBL" id="CDW23062.1"/>
    </source>
</evidence>
<name>A0A0K2TBV7_LEPSM</name>
<sequence>WSKIWAPKVNKFCGKCILHFYGLVGKCIVLLENVIPYLGYSTNPGNVN</sequence>
<organism evidence="1">
    <name type="scientific">Lepeophtheirus salmonis</name>
    <name type="common">Salmon louse</name>
    <name type="synonym">Caligus salmonis</name>
    <dbReference type="NCBI Taxonomy" id="72036"/>
    <lineage>
        <taxon>Eukaryota</taxon>
        <taxon>Metazoa</taxon>
        <taxon>Ecdysozoa</taxon>
        <taxon>Arthropoda</taxon>
        <taxon>Crustacea</taxon>
        <taxon>Multicrustacea</taxon>
        <taxon>Hexanauplia</taxon>
        <taxon>Copepoda</taxon>
        <taxon>Siphonostomatoida</taxon>
        <taxon>Caligidae</taxon>
        <taxon>Lepeophtheirus</taxon>
    </lineage>
</organism>
<dbReference type="AlphaFoldDB" id="A0A0K2TBV7"/>
<feature type="non-terminal residue" evidence="1">
    <location>
        <position position="1"/>
    </location>
</feature>
<proteinExistence type="predicted"/>